<dbReference type="InterPro" id="IPR001950">
    <property type="entry name" value="SUI1"/>
</dbReference>
<evidence type="ECO:0000313" key="4">
    <source>
        <dbReference type="EMBL" id="PRP75598.1"/>
    </source>
</evidence>
<dbReference type="OrthoDB" id="199771at2759"/>
<organism evidence="4 5">
    <name type="scientific">Planoprotostelium fungivorum</name>
    <dbReference type="NCBI Taxonomy" id="1890364"/>
    <lineage>
        <taxon>Eukaryota</taxon>
        <taxon>Amoebozoa</taxon>
        <taxon>Evosea</taxon>
        <taxon>Variosea</taxon>
        <taxon>Cavosteliida</taxon>
        <taxon>Cavosteliaceae</taxon>
        <taxon>Planoprotostelium</taxon>
    </lineage>
</organism>
<dbReference type="InterPro" id="IPR039757">
    <property type="entry name" value="EIF2D"/>
</dbReference>
<dbReference type="GO" id="GO:0003743">
    <property type="term" value="F:translation initiation factor activity"/>
    <property type="evidence" value="ECO:0007669"/>
    <property type="project" value="InterPro"/>
</dbReference>
<dbReference type="InterPro" id="IPR036877">
    <property type="entry name" value="SUI1_dom_sf"/>
</dbReference>
<evidence type="ECO:0000256" key="1">
    <source>
        <dbReference type="ARBA" id="ARBA00022490"/>
    </source>
</evidence>
<dbReference type="STRING" id="1890364.A0A2P6MV53"/>
<dbReference type="NCBIfam" id="TIGR00451">
    <property type="entry name" value="unchar_dom_2"/>
    <property type="match status" value="1"/>
</dbReference>
<feature type="compositionally biased region" description="Basic and acidic residues" evidence="2">
    <location>
        <begin position="325"/>
        <end position="342"/>
    </location>
</feature>
<dbReference type="FunFam" id="3.30.780.10:FF:000008">
    <property type="entry name" value="eukaryotic translation initiation factor 2D"/>
    <property type="match status" value="1"/>
</dbReference>
<dbReference type="PROSITE" id="PS50296">
    <property type="entry name" value="SUI1"/>
    <property type="match status" value="1"/>
</dbReference>
<dbReference type="CDD" id="cd11608">
    <property type="entry name" value="eIF2D_C"/>
    <property type="match status" value="1"/>
</dbReference>
<dbReference type="Pfam" id="PF25304">
    <property type="entry name" value="WHD_eIF2D"/>
    <property type="match status" value="1"/>
</dbReference>
<dbReference type="InterPro" id="IPR048248">
    <property type="entry name" value="PUA_eIF2d-like"/>
</dbReference>
<dbReference type="SUPFAM" id="SSF55159">
    <property type="entry name" value="eIF1-like"/>
    <property type="match status" value="1"/>
</dbReference>
<dbReference type="InterPro" id="IPR041366">
    <property type="entry name" value="Pre-PUA"/>
</dbReference>
<keyword evidence="5" id="KW-1185">Reference proteome</keyword>
<dbReference type="Gene3D" id="3.10.400.20">
    <property type="match status" value="1"/>
</dbReference>
<feature type="compositionally biased region" description="Polar residues" evidence="2">
    <location>
        <begin position="19"/>
        <end position="31"/>
    </location>
</feature>
<dbReference type="EMBL" id="MDYQ01000373">
    <property type="protein sequence ID" value="PRP75598.1"/>
    <property type="molecule type" value="Genomic_DNA"/>
</dbReference>
<dbReference type="FunCoup" id="A0A2P6MV53">
    <property type="interactions" value="448"/>
</dbReference>
<evidence type="ECO:0000259" key="3">
    <source>
        <dbReference type="PROSITE" id="PS50296"/>
    </source>
</evidence>
<sequence>MSPETIQQVEESPHKGAPLSSNPPTDSASSIQGTKLWMDHDHSKIGLIDCSYVSPGEARAWKSARVTLVAFFRTSRLPPNFLLFRACDVVSMAQVQTLISAAASEMFKKPFKTANSNVTKGSDLKKIKGDICARLQIDPSLFDEKILSSKEKLIKTRLAGSHTIVYLETKDSGKESGDPLFIDLDGRNDFVPTVYTLWKLNNVLKRMKIHPGVFQYIQSGADLMLPGVAQGGIEEIESLKKNVLYSVVLNGSSLPIAVGRTLVDRETIQKNGMKGKGLECIHYLGDYIWAMGSQEMSPLEEDMKKLSITHTNTTPHPSEDTAQGQDDREGDKAEEKGRGEREPMTMDQLLEYCFFYAIKHHYKYPILFNVFWSTMISLPCRPLISTTIDMKQTHWKKLSSFLTEKSEQGIISIQEKSQDINRSSPHYSKYKNDAFDEGQLAENEKVTRKEEEGGLKIRVAEMFKPTKGLMHLFEKYLEKRQVITRYITEEKLSMESDRQMIRVNILVADEIICKKENIEFISKKEINELFLKKMQAWHQITRGNEITTKKGNPSTITITADRRQGNKVVTHIAGLESYGISPLDIAGEFNKMFAASTSVQQLPGKTAGKEVLVQGDNIKKIEEYLMEEFEIPAKYIQSKGLEKKKK</sequence>
<feature type="compositionally biased region" description="Polar residues" evidence="2">
    <location>
        <begin position="309"/>
        <end position="324"/>
    </location>
</feature>
<gene>
    <name evidence="4" type="ORF">PROFUN_15643</name>
</gene>
<dbReference type="InterPro" id="IPR039759">
    <property type="entry name" value="eIF2D_SUI1"/>
</dbReference>
<dbReference type="InterPro" id="IPR057429">
    <property type="entry name" value="WH_eIF2D"/>
</dbReference>
<feature type="region of interest" description="Disordered" evidence="2">
    <location>
        <begin position="309"/>
        <end position="342"/>
    </location>
</feature>
<dbReference type="CDD" id="cd21156">
    <property type="entry name" value="PUA_eIF2d-like"/>
    <property type="match status" value="1"/>
</dbReference>
<dbReference type="InterPro" id="IPR015947">
    <property type="entry name" value="PUA-like_sf"/>
</dbReference>
<dbReference type="PROSITE" id="PS50890">
    <property type="entry name" value="PUA"/>
    <property type="match status" value="1"/>
</dbReference>
<name>A0A2P6MV53_9EUKA</name>
<dbReference type="Proteomes" id="UP000241769">
    <property type="component" value="Unassembled WGS sequence"/>
</dbReference>
<protein>
    <recommendedName>
        <fullName evidence="3">SUI1 domain-containing protein</fullName>
    </recommendedName>
</protein>
<dbReference type="Pfam" id="PF26292">
    <property type="entry name" value="PUA_elF2D"/>
    <property type="match status" value="1"/>
</dbReference>
<dbReference type="PANTHER" id="PTHR12217">
    <property type="entry name" value="EUKARYOTIC TRANSLATION INITIATION FACTOR 2D"/>
    <property type="match status" value="1"/>
</dbReference>
<comment type="caution">
    <text evidence="4">The sequence shown here is derived from an EMBL/GenBank/DDBJ whole genome shotgun (WGS) entry which is preliminary data.</text>
</comment>
<dbReference type="Pfam" id="PF01253">
    <property type="entry name" value="SUI1"/>
    <property type="match status" value="1"/>
</dbReference>
<keyword evidence="1" id="KW-0963">Cytoplasm</keyword>
<dbReference type="AlphaFoldDB" id="A0A2P6MV53"/>
<dbReference type="GO" id="GO:0001731">
    <property type="term" value="P:formation of translation preinitiation complex"/>
    <property type="evidence" value="ECO:0007669"/>
    <property type="project" value="InterPro"/>
</dbReference>
<evidence type="ECO:0000313" key="5">
    <source>
        <dbReference type="Proteomes" id="UP000241769"/>
    </source>
</evidence>
<proteinExistence type="predicted"/>
<accession>A0A2P6MV53</accession>
<dbReference type="InterPro" id="IPR004521">
    <property type="entry name" value="Uncharacterised_CHP00451"/>
</dbReference>
<dbReference type="GO" id="GO:0003723">
    <property type="term" value="F:RNA binding"/>
    <property type="evidence" value="ECO:0007669"/>
    <property type="project" value="InterPro"/>
</dbReference>
<dbReference type="SUPFAM" id="SSF88697">
    <property type="entry name" value="PUA domain-like"/>
    <property type="match status" value="1"/>
</dbReference>
<feature type="region of interest" description="Disordered" evidence="2">
    <location>
        <begin position="1"/>
        <end position="31"/>
    </location>
</feature>
<dbReference type="PANTHER" id="PTHR12217:SF4">
    <property type="entry name" value="EUKARYOTIC TRANSLATION INITIATION FACTOR 2D"/>
    <property type="match status" value="1"/>
</dbReference>
<feature type="compositionally biased region" description="Polar residues" evidence="2">
    <location>
        <begin position="1"/>
        <end position="10"/>
    </location>
</feature>
<dbReference type="Gene3D" id="3.30.780.10">
    <property type="entry name" value="SUI1-like domain"/>
    <property type="match status" value="1"/>
</dbReference>
<dbReference type="InParanoid" id="A0A2P6MV53"/>
<reference evidence="4 5" key="1">
    <citation type="journal article" date="2018" name="Genome Biol. Evol.">
        <title>Multiple Roots of Fruiting Body Formation in Amoebozoa.</title>
        <authorList>
            <person name="Hillmann F."/>
            <person name="Forbes G."/>
            <person name="Novohradska S."/>
            <person name="Ferling I."/>
            <person name="Riege K."/>
            <person name="Groth M."/>
            <person name="Westermann M."/>
            <person name="Marz M."/>
            <person name="Spaller T."/>
            <person name="Winckler T."/>
            <person name="Schaap P."/>
            <person name="Glockner G."/>
        </authorList>
    </citation>
    <scope>NUCLEOTIDE SEQUENCE [LARGE SCALE GENOMIC DNA]</scope>
    <source>
        <strain evidence="4 5">Jena</strain>
    </source>
</reference>
<dbReference type="Pfam" id="PF17832">
    <property type="entry name" value="Pre-PUA"/>
    <property type="match status" value="1"/>
</dbReference>
<evidence type="ECO:0000256" key="2">
    <source>
        <dbReference type="SAM" id="MobiDB-lite"/>
    </source>
</evidence>
<feature type="domain" description="SUI1" evidence="3">
    <location>
        <begin position="556"/>
        <end position="629"/>
    </location>
</feature>